<dbReference type="InterPro" id="IPR001469">
    <property type="entry name" value="ATP_synth_F1_dsu/esu"/>
</dbReference>
<evidence type="ECO:0000259" key="12">
    <source>
        <dbReference type="Pfam" id="PF02823"/>
    </source>
</evidence>
<dbReference type="Proteomes" id="UP000178017">
    <property type="component" value="Unassembled WGS sequence"/>
</dbReference>
<keyword evidence="3 8" id="KW-0813">Transport</keyword>
<dbReference type="InterPro" id="IPR036794">
    <property type="entry name" value="ATP_F1_dsu/esu_C_sf"/>
</dbReference>
<evidence type="ECO:0000259" key="11">
    <source>
        <dbReference type="Pfam" id="PF00401"/>
    </source>
</evidence>
<sequence>MSMYLKVITPEEVVFDSEVSSVSVDSEIGQLGILPHHIDFVTKIIPGELKIHTGGKIIRMATGEGILQMQENVITILADLAEEASLIDEKAAEEARKRAEEALEEKLSAEEYAETLAILEKSLAKLRVKRRHRSI</sequence>
<proteinExistence type="inferred from homology"/>
<evidence type="ECO:0000256" key="4">
    <source>
        <dbReference type="ARBA" id="ARBA00023065"/>
    </source>
</evidence>
<keyword evidence="10" id="KW-0175">Coiled coil</keyword>
<dbReference type="NCBIfam" id="TIGR01216">
    <property type="entry name" value="ATP_synt_epsi"/>
    <property type="match status" value="1"/>
</dbReference>
<feature type="coiled-coil region" evidence="10">
    <location>
        <begin position="89"/>
        <end position="129"/>
    </location>
</feature>
<reference evidence="13 14" key="1">
    <citation type="journal article" date="2016" name="Nat. Commun.">
        <title>Thousands of microbial genomes shed light on interconnected biogeochemical processes in an aquifer system.</title>
        <authorList>
            <person name="Anantharaman K."/>
            <person name="Brown C.T."/>
            <person name="Hug L.A."/>
            <person name="Sharon I."/>
            <person name="Castelle C.J."/>
            <person name="Probst A.J."/>
            <person name="Thomas B.C."/>
            <person name="Singh A."/>
            <person name="Wilkins M.J."/>
            <person name="Karaoz U."/>
            <person name="Brodie E.L."/>
            <person name="Williams K.H."/>
            <person name="Hubbard S.S."/>
            <person name="Banfield J.F."/>
        </authorList>
    </citation>
    <scope>NUCLEOTIDE SEQUENCE [LARGE SCALE GENOMIC DNA]</scope>
</reference>
<organism evidence="13 14">
    <name type="scientific">Candidatus Daviesbacteria bacterium RIFCSPLOWO2_01_FULL_40_24</name>
    <dbReference type="NCBI Taxonomy" id="1797787"/>
    <lineage>
        <taxon>Bacteria</taxon>
        <taxon>Candidatus Daviesiibacteriota</taxon>
    </lineage>
</organism>
<evidence type="ECO:0000256" key="8">
    <source>
        <dbReference type="HAMAP-Rule" id="MF_00530"/>
    </source>
</evidence>
<keyword evidence="8" id="KW-1003">Cell membrane</keyword>
<dbReference type="GO" id="GO:0046933">
    <property type="term" value="F:proton-transporting ATP synthase activity, rotational mechanism"/>
    <property type="evidence" value="ECO:0007669"/>
    <property type="project" value="UniProtKB-UniRule"/>
</dbReference>
<dbReference type="CDD" id="cd12152">
    <property type="entry name" value="F1-ATPase_delta"/>
    <property type="match status" value="1"/>
</dbReference>
<dbReference type="InterPro" id="IPR020546">
    <property type="entry name" value="ATP_synth_F1_dsu/esu_N"/>
</dbReference>
<evidence type="ECO:0000256" key="9">
    <source>
        <dbReference type="RuleBase" id="RU003656"/>
    </source>
</evidence>
<dbReference type="HAMAP" id="MF_00530">
    <property type="entry name" value="ATP_synth_epsil_bac"/>
    <property type="match status" value="1"/>
</dbReference>
<dbReference type="SUPFAM" id="SSF51344">
    <property type="entry name" value="Epsilon subunit of F1F0-ATP synthase N-terminal domain"/>
    <property type="match status" value="1"/>
</dbReference>
<evidence type="ECO:0000256" key="10">
    <source>
        <dbReference type="SAM" id="Coils"/>
    </source>
</evidence>
<feature type="domain" description="ATP synthase F1 complex delta/epsilon subunit N-terminal" evidence="12">
    <location>
        <begin position="3"/>
        <end position="80"/>
    </location>
</feature>
<keyword evidence="4 8" id="KW-0406">Ion transport</keyword>
<comment type="subunit">
    <text evidence="8 9">F-type ATPases have 2 components, CF(1) - the catalytic core - and CF(0) - the membrane proton channel. CF(1) has five subunits: alpha(3), beta(3), gamma(1), delta(1), epsilon(1). CF(0) has three main subunits: a, b and c.</text>
</comment>
<keyword evidence="8" id="KW-0375">Hydrogen ion transport</keyword>
<dbReference type="PANTHER" id="PTHR13822">
    <property type="entry name" value="ATP SYNTHASE DELTA/EPSILON CHAIN"/>
    <property type="match status" value="1"/>
</dbReference>
<protein>
    <recommendedName>
        <fullName evidence="8">ATP synthase epsilon chain</fullName>
    </recommendedName>
    <alternativeName>
        <fullName evidence="8">ATP synthase F1 sector epsilon subunit</fullName>
    </alternativeName>
    <alternativeName>
        <fullName evidence="8">F-ATPase epsilon subunit</fullName>
    </alternativeName>
</protein>
<dbReference type="Pfam" id="PF00401">
    <property type="entry name" value="ATP-synt_DE"/>
    <property type="match status" value="1"/>
</dbReference>
<evidence type="ECO:0000256" key="5">
    <source>
        <dbReference type="ARBA" id="ARBA00023136"/>
    </source>
</evidence>
<dbReference type="EMBL" id="MFDO01000020">
    <property type="protein sequence ID" value="OGE65314.1"/>
    <property type="molecule type" value="Genomic_DNA"/>
</dbReference>
<comment type="function">
    <text evidence="8">Produces ATP from ADP in the presence of a proton gradient across the membrane.</text>
</comment>
<comment type="subcellular location">
    <subcellularLocation>
        <location evidence="1 8">Cell membrane</location>
        <topology evidence="1 8">Peripheral membrane protein</topology>
    </subcellularLocation>
</comment>
<dbReference type="GO" id="GO:0045259">
    <property type="term" value="C:proton-transporting ATP synthase complex"/>
    <property type="evidence" value="ECO:0007669"/>
    <property type="project" value="UniProtKB-KW"/>
</dbReference>
<name>A0A1F5MIX1_9BACT</name>
<keyword evidence="5 8" id="KW-0472">Membrane</keyword>
<evidence type="ECO:0000256" key="6">
    <source>
        <dbReference type="ARBA" id="ARBA00023196"/>
    </source>
</evidence>
<keyword evidence="6 8" id="KW-0139">CF(1)</keyword>
<dbReference type="InterPro" id="IPR036771">
    <property type="entry name" value="ATPsynth_dsu/esu_N"/>
</dbReference>
<dbReference type="Gene3D" id="1.20.5.440">
    <property type="entry name" value="ATP synthase delta/epsilon subunit, C-terminal domain"/>
    <property type="match status" value="1"/>
</dbReference>
<evidence type="ECO:0000256" key="2">
    <source>
        <dbReference type="ARBA" id="ARBA00005712"/>
    </source>
</evidence>
<comment type="similarity">
    <text evidence="2 8 9">Belongs to the ATPase epsilon chain family.</text>
</comment>
<evidence type="ECO:0000256" key="7">
    <source>
        <dbReference type="ARBA" id="ARBA00023310"/>
    </source>
</evidence>
<accession>A0A1F5MIX1</accession>
<dbReference type="SUPFAM" id="SSF46604">
    <property type="entry name" value="Epsilon subunit of F1F0-ATP synthase C-terminal domain"/>
    <property type="match status" value="1"/>
</dbReference>
<evidence type="ECO:0000256" key="3">
    <source>
        <dbReference type="ARBA" id="ARBA00022448"/>
    </source>
</evidence>
<dbReference type="PANTHER" id="PTHR13822:SF10">
    <property type="entry name" value="ATP SYNTHASE EPSILON CHAIN, CHLOROPLASTIC"/>
    <property type="match status" value="1"/>
</dbReference>
<dbReference type="AlphaFoldDB" id="A0A1F5MIX1"/>
<dbReference type="GO" id="GO:0005886">
    <property type="term" value="C:plasma membrane"/>
    <property type="evidence" value="ECO:0007669"/>
    <property type="project" value="UniProtKB-SubCell"/>
</dbReference>
<dbReference type="Pfam" id="PF02823">
    <property type="entry name" value="ATP-synt_DE_N"/>
    <property type="match status" value="1"/>
</dbReference>
<evidence type="ECO:0000256" key="1">
    <source>
        <dbReference type="ARBA" id="ARBA00004202"/>
    </source>
</evidence>
<evidence type="ECO:0000313" key="13">
    <source>
        <dbReference type="EMBL" id="OGE65314.1"/>
    </source>
</evidence>
<dbReference type="InterPro" id="IPR020547">
    <property type="entry name" value="ATP_synth_F1_esu_C"/>
</dbReference>
<comment type="caution">
    <text evidence="13">The sequence shown here is derived from an EMBL/GenBank/DDBJ whole genome shotgun (WGS) entry which is preliminary data.</text>
</comment>
<gene>
    <name evidence="8" type="primary">atpC</name>
    <name evidence="13" type="ORF">A3B49_00430</name>
</gene>
<dbReference type="GO" id="GO:0005524">
    <property type="term" value="F:ATP binding"/>
    <property type="evidence" value="ECO:0007669"/>
    <property type="project" value="UniProtKB-UniRule"/>
</dbReference>
<feature type="domain" description="ATP synthase epsilon subunit C-terminal" evidence="11">
    <location>
        <begin position="87"/>
        <end position="128"/>
    </location>
</feature>
<evidence type="ECO:0000313" key="14">
    <source>
        <dbReference type="Proteomes" id="UP000178017"/>
    </source>
</evidence>
<dbReference type="Gene3D" id="2.60.15.10">
    <property type="entry name" value="F0F1 ATP synthase delta/epsilon subunit, N-terminal"/>
    <property type="match status" value="1"/>
</dbReference>
<keyword evidence="7 8" id="KW-0066">ATP synthesis</keyword>